<evidence type="ECO:0000313" key="1">
    <source>
        <dbReference type="EMBL" id="AKC02697.1"/>
    </source>
</evidence>
<name>A0A0E3X9M7_9CAUD</name>
<gene>
    <name evidence="1" type="ORF">CPT_Stills69</name>
</gene>
<protein>
    <submittedName>
        <fullName evidence="1">Uncharacterized protein</fullName>
    </submittedName>
</protein>
<dbReference type="GeneID" id="26661087"/>
<keyword evidence="2" id="KW-1185">Reference proteome</keyword>
<dbReference type="EMBL" id="KP696448">
    <property type="protein sequence ID" value="AKC02697.1"/>
    <property type="molecule type" value="Genomic_DNA"/>
</dbReference>
<dbReference type="OrthoDB" id="24717at10239"/>
<dbReference type="RefSeq" id="YP_009196954.1">
    <property type="nucleotide sequence ID" value="NC_028777.1"/>
</dbReference>
<evidence type="ECO:0000313" key="2">
    <source>
        <dbReference type="Proteomes" id="UP000033016"/>
    </source>
</evidence>
<dbReference type="KEGG" id="vg:26661087"/>
<reference evidence="1 2" key="1">
    <citation type="journal article" date="2015" name="Genome Announc.">
        <title>Complete Genome Sequence of Bacillus megaterium Siphophage Stills.</title>
        <authorList>
            <person name="Lee S.S."/>
            <person name="Kongari R.R."/>
            <person name="Hernandez A.C."/>
            <person name="Kuty Everett G.F."/>
        </authorList>
    </citation>
    <scope>NUCLEOTIDE SEQUENCE [LARGE SCALE GENOMIC DNA]</scope>
</reference>
<sequence>MGVDYYACKSCEDTFPDCGYHVSCECGHHWCSDDCAEGDGYEHIVDEERNHETISCNFCRGEDVDDSDLLAAFLHMTKMTRTQAVEWYNKVQVNKENK</sequence>
<dbReference type="Proteomes" id="UP000033016">
    <property type="component" value="Segment"/>
</dbReference>
<reference evidence="2" key="2">
    <citation type="submission" date="2015-01" db="EMBL/GenBank/DDBJ databases">
        <title>Complete Genome of Bacillus megaterium Siphophage Stills.</title>
        <authorList>
            <person name="Lee S.S."/>
            <person name="Kongari R.R."/>
            <person name="Hernandez A.C."/>
            <person name="Everett G.F.K."/>
        </authorList>
    </citation>
    <scope>NUCLEOTIDE SEQUENCE [LARGE SCALE GENOMIC DNA]</scope>
</reference>
<proteinExistence type="predicted"/>
<accession>A0A0E3X9M7</accession>
<organism evidence="1 2">
    <name type="scientific">Bacillus phage Stills</name>
    <dbReference type="NCBI Taxonomy" id="1610833"/>
    <lineage>
        <taxon>Viruses</taxon>
        <taxon>Duplodnaviria</taxon>
        <taxon>Heunggongvirae</taxon>
        <taxon>Uroviricota</taxon>
        <taxon>Caudoviricetes</taxon>
        <taxon>Slashvirus</taxon>
        <taxon>Slashvirus stills</taxon>
    </lineage>
</organism>